<dbReference type="Proteomes" id="UP000244930">
    <property type="component" value="Chromosome"/>
</dbReference>
<dbReference type="RefSeq" id="WP_108948158.1">
    <property type="nucleotide sequence ID" value="NZ_CP022187.1"/>
</dbReference>
<dbReference type="Gene3D" id="1.10.10.60">
    <property type="entry name" value="Homeodomain-like"/>
    <property type="match status" value="1"/>
</dbReference>
<reference evidence="5 6" key="1">
    <citation type="submission" date="2017-06" db="EMBL/GenBank/DDBJ databases">
        <title>Azoarcus.</title>
        <authorList>
            <person name="Woo J.-H."/>
            <person name="Kim H.-S."/>
        </authorList>
    </citation>
    <scope>NUCLEOTIDE SEQUENCE [LARGE SCALE GENOMIC DNA]</scope>
    <source>
        <strain evidence="5 6">TSPY31</strain>
    </source>
</reference>
<dbReference type="Pfam" id="PF12833">
    <property type="entry name" value="HTH_18"/>
    <property type="match status" value="1"/>
</dbReference>
<dbReference type="InterPro" id="IPR018060">
    <property type="entry name" value="HTH_AraC"/>
</dbReference>
<dbReference type="InterPro" id="IPR018062">
    <property type="entry name" value="HTH_AraC-typ_CS"/>
</dbReference>
<dbReference type="SMART" id="SM00342">
    <property type="entry name" value="HTH_ARAC"/>
    <property type="match status" value="1"/>
</dbReference>
<dbReference type="PANTHER" id="PTHR46796">
    <property type="entry name" value="HTH-TYPE TRANSCRIPTIONAL ACTIVATOR RHAS-RELATED"/>
    <property type="match status" value="1"/>
</dbReference>
<evidence type="ECO:0000313" key="6">
    <source>
        <dbReference type="Proteomes" id="UP000244930"/>
    </source>
</evidence>
<name>A0A2U8GLG9_9RHOO</name>
<feature type="domain" description="HTH araC/xylS-type" evidence="4">
    <location>
        <begin position="231"/>
        <end position="332"/>
    </location>
</feature>
<keyword evidence="1" id="KW-0805">Transcription regulation</keyword>
<dbReference type="PANTHER" id="PTHR46796:SF12">
    <property type="entry name" value="HTH-TYPE DNA-BINDING TRANSCRIPTIONAL ACTIVATOR EUTR"/>
    <property type="match status" value="1"/>
</dbReference>
<sequence>MSRQQLAPGAEILSAFPLFSSDDADEARQKVANVFCPHDLRPVNTDTRFSSRHNLVRLGETALNYLTYGTDVDILPGCLESFYLVQVPVASTAQIRCGNQEVLSSPATASILNPHEPTRMRWKHDNRQLMLWLPRASLERRLTEHLGDEPHEPLSFDIGLSQTEGLTASWCRMLRDLADNIDQCGADWLNFRPTVAAMEDCLIRGLLQLHRHNYSDRLHQPQQAALPRHVQRAIDYIHAHVEDAITVGDMARVACVSVRALEEGFRKHCDSTPLVYLRDTRLDCVRKALLSAAPGSDKVAVLAHRYGFAHLGRFSAYYKNRFGESPSQTAARPRYN</sequence>
<keyword evidence="3" id="KW-0804">Transcription</keyword>
<dbReference type="Pfam" id="PF14525">
    <property type="entry name" value="AraC_binding_2"/>
    <property type="match status" value="1"/>
</dbReference>
<dbReference type="InterPro" id="IPR050204">
    <property type="entry name" value="AraC_XylS_family_regulators"/>
</dbReference>
<gene>
    <name evidence="5" type="ORF">CEW83_03835</name>
</gene>
<dbReference type="PROSITE" id="PS00041">
    <property type="entry name" value="HTH_ARAC_FAMILY_1"/>
    <property type="match status" value="1"/>
</dbReference>
<dbReference type="KEGG" id="acom:CEW83_03835"/>
<dbReference type="AlphaFoldDB" id="A0A2U8GLG9"/>
<organism evidence="5 6">
    <name type="scientific">Parazoarcus communis</name>
    <dbReference type="NCBI Taxonomy" id="41977"/>
    <lineage>
        <taxon>Bacteria</taxon>
        <taxon>Pseudomonadati</taxon>
        <taxon>Pseudomonadota</taxon>
        <taxon>Betaproteobacteria</taxon>
        <taxon>Rhodocyclales</taxon>
        <taxon>Zoogloeaceae</taxon>
        <taxon>Parazoarcus</taxon>
    </lineage>
</organism>
<keyword evidence="2" id="KW-0238">DNA-binding</keyword>
<dbReference type="InterPro" id="IPR009057">
    <property type="entry name" value="Homeodomain-like_sf"/>
</dbReference>
<dbReference type="InterPro" id="IPR035418">
    <property type="entry name" value="AraC-bd_2"/>
</dbReference>
<dbReference type="GO" id="GO:0043565">
    <property type="term" value="F:sequence-specific DNA binding"/>
    <property type="evidence" value="ECO:0007669"/>
    <property type="project" value="InterPro"/>
</dbReference>
<evidence type="ECO:0000313" key="5">
    <source>
        <dbReference type="EMBL" id="AWI74451.1"/>
    </source>
</evidence>
<evidence type="ECO:0000256" key="2">
    <source>
        <dbReference type="ARBA" id="ARBA00023125"/>
    </source>
</evidence>
<proteinExistence type="predicted"/>
<keyword evidence="6" id="KW-1185">Reference proteome</keyword>
<dbReference type="SUPFAM" id="SSF46689">
    <property type="entry name" value="Homeodomain-like"/>
    <property type="match status" value="1"/>
</dbReference>
<dbReference type="GO" id="GO:0003700">
    <property type="term" value="F:DNA-binding transcription factor activity"/>
    <property type="evidence" value="ECO:0007669"/>
    <property type="project" value="InterPro"/>
</dbReference>
<dbReference type="PROSITE" id="PS01124">
    <property type="entry name" value="HTH_ARAC_FAMILY_2"/>
    <property type="match status" value="1"/>
</dbReference>
<evidence type="ECO:0000259" key="4">
    <source>
        <dbReference type="PROSITE" id="PS01124"/>
    </source>
</evidence>
<dbReference type="EMBL" id="CP022187">
    <property type="protein sequence ID" value="AWI74451.1"/>
    <property type="molecule type" value="Genomic_DNA"/>
</dbReference>
<evidence type="ECO:0000256" key="1">
    <source>
        <dbReference type="ARBA" id="ARBA00023015"/>
    </source>
</evidence>
<evidence type="ECO:0000256" key="3">
    <source>
        <dbReference type="ARBA" id="ARBA00023163"/>
    </source>
</evidence>
<accession>A0A2U8GLG9</accession>
<protein>
    <submittedName>
        <fullName evidence="5">AraC family transcriptional regulator</fullName>
    </submittedName>
</protein>